<dbReference type="EnsemblPlants" id="OGLUM08G19810.1">
    <property type="protein sequence ID" value="OGLUM08G19810.1"/>
    <property type="gene ID" value="OGLUM08G19810"/>
</dbReference>
<reference evidence="2" key="2">
    <citation type="submission" date="2018-05" db="EMBL/GenBank/DDBJ databases">
        <title>OgluRS3 (Oryza glumaepatula Reference Sequence Version 3).</title>
        <authorList>
            <person name="Zhang J."/>
            <person name="Kudrna D."/>
            <person name="Lee S."/>
            <person name="Talag J."/>
            <person name="Welchert J."/>
            <person name="Wing R.A."/>
        </authorList>
    </citation>
    <scope>NUCLEOTIDE SEQUENCE [LARGE SCALE GENOMIC DNA]</scope>
</reference>
<evidence type="ECO:0000313" key="3">
    <source>
        <dbReference type="Proteomes" id="UP000026961"/>
    </source>
</evidence>
<feature type="region of interest" description="Disordered" evidence="1">
    <location>
        <begin position="1"/>
        <end position="87"/>
    </location>
</feature>
<dbReference type="AlphaFoldDB" id="A0A0E0AWX5"/>
<dbReference type="Gramene" id="OGLUM08G19810.1">
    <property type="protein sequence ID" value="OGLUM08G19810.1"/>
    <property type="gene ID" value="OGLUM08G19810"/>
</dbReference>
<dbReference type="HOGENOM" id="CLU_2137402_0_0_1"/>
<name>A0A0E0AWX5_9ORYZ</name>
<accession>A0A0E0AWX5</accession>
<protein>
    <submittedName>
        <fullName evidence="2">Uncharacterized protein</fullName>
    </submittedName>
</protein>
<reference evidence="2" key="1">
    <citation type="submission" date="2015-04" db="UniProtKB">
        <authorList>
            <consortium name="EnsemblPlants"/>
        </authorList>
    </citation>
    <scope>IDENTIFICATION</scope>
</reference>
<evidence type="ECO:0000313" key="2">
    <source>
        <dbReference type="EnsemblPlants" id="OGLUM08G19810.1"/>
    </source>
</evidence>
<dbReference type="Proteomes" id="UP000026961">
    <property type="component" value="Chromosome 8"/>
</dbReference>
<feature type="compositionally biased region" description="Low complexity" evidence="1">
    <location>
        <begin position="41"/>
        <end position="68"/>
    </location>
</feature>
<proteinExistence type="predicted"/>
<feature type="compositionally biased region" description="Low complexity" evidence="1">
    <location>
        <begin position="11"/>
        <end position="29"/>
    </location>
</feature>
<feature type="compositionally biased region" description="Basic and acidic residues" evidence="1">
    <location>
        <begin position="69"/>
        <end position="79"/>
    </location>
</feature>
<sequence>MLVDEVGGRGRAASSRAQAGGSKQGAGRPAAGGGTRRRRGAAPGQWAKGGTAAAASSSTAAGQQQASRTADRGFEELRIPGKNQSMPAPVLTCMGLSFYLMALECDHGSSAHS</sequence>
<evidence type="ECO:0000256" key="1">
    <source>
        <dbReference type="SAM" id="MobiDB-lite"/>
    </source>
</evidence>
<organism evidence="2">
    <name type="scientific">Oryza glumipatula</name>
    <dbReference type="NCBI Taxonomy" id="40148"/>
    <lineage>
        <taxon>Eukaryota</taxon>
        <taxon>Viridiplantae</taxon>
        <taxon>Streptophyta</taxon>
        <taxon>Embryophyta</taxon>
        <taxon>Tracheophyta</taxon>
        <taxon>Spermatophyta</taxon>
        <taxon>Magnoliopsida</taxon>
        <taxon>Liliopsida</taxon>
        <taxon>Poales</taxon>
        <taxon>Poaceae</taxon>
        <taxon>BOP clade</taxon>
        <taxon>Oryzoideae</taxon>
        <taxon>Oryzeae</taxon>
        <taxon>Oryzinae</taxon>
        <taxon>Oryza</taxon>
    </lineage>
</organism>
<keyword evidence="3" id="KW-1185">Reference proteome</keyword>